<gene>
    <name evidence="2" type="ORF">SAMN02983004_00875</name>
</gene>
<evidence type="ECO:0000256" key="1">
    <source>
        <dbReference type="SAM" id="SignalP"/>
    </source>
</evidence>
<feature type="signal peptide" evidence="1">
    <location>
        <begin position="1"/>
        <end position="24"/>
    </location>
</feature>
<keyword evidence="1" id="KW-0732">Signal</keyword>
<protein>
    <recommendedName>
        <fullName evidence="4">Lipoprotein</fullName>
    </recommendedName>
</protein>
<dbReference type="PROSITE" id="PS51257">
    <property type="entry name" value="PROKAR_LIPOPROTEIN"/>
    <property type="match status" value="1"/>
</dbReference>
<evidence type="ECO:0000313" key="3">
    <source>
        <dbReference type="Proteomes" id="UP000199262"/>
    </source>
</evidence>
<dbReference type="AlphaFoldDB" id="A0A1G4Q2W8"/>
<organism evidence="2 3">
    <name type="scientific">Borreliella japonica</name>
    <name type="common">Borrelia japonica</name>
    <dbReference type="NCBI Taxonomy" id="34095"/>
    <lineage>
        <taxon>Bacteria</taxon>
        <taxon>Pseudomonadati</taxon>
        <taxon>Spirochaetota</taxon>
        <taxon>Spirochaetia</taxon>
        <taxon>Spirochaetales</taxon>
        <taxon>Borreliaceae</taxon>
        <taxon>Borreliella</taxon>
    </lineage>
</organism>
<dbReference type="Proteomes" id="UP000199262">
    <property type="component" value="Unassembled WGS sequence"/>
</dbReference>
<reference evidence="3" key="1">
    <citation type="submission" date="2016-10" db="EMBL/GenBank/DDBJ databases">
        <authorList>
            <person name="Varghese N."/>
            <person name="Submissions S."/>
        </authorList>
    </citation>
    <scope>NUCLEOTIDE SEQUENCE [LARGE SCALE GENOMIC DNA]</scope>
    <source>
        <strain evidence="3">ATCC 51557</strain>
    </source>
</reference>
<dbReference type="EMBL" id="FMTE01000005">
    <property type="protein sequence ID" value="SCW38519.1"/>
    <property type="molecule type" value="Genomic_DNA"/>
</dbReference>
<accession>A0A1G4Q2W8</accession>
<name>A0A1G4Q2W8_BORJA</name>
<evidence type="ECO:0008006" key="4">
    <source>
        <dbReference type="Google" id="ProtNLM"/>
    </source>
</evidence>
<proteinExistence type="predicted"/>
<dbReference type="RefSeq" id="WP_091973398.1">
    <property type="nucleotide sequence ID" value="NZ_CP124065.1"/>
</dbReference>
<dbReference type="OrthoDB" id="352784at2"/>
<evidence type="ECO:0000313" key="2">
    <source>
        <dbReference type="EMBL" id="SCW38519.1"/>
    </source>
</evidence>
<keyword evidence="3" id="KW-1185">Reference proteome</keyword>
<sequence>MRNRFFFMYLFSALIFLISCSAFSGAKDREVSNLTDEQRLKIINTIKSKLGGDSKKIARVDKYFYRFSDSKRDVILQLFSIGFEYINSKESQPTESENRKSDLDALKSDFESKLKQLNYTAEDFEKLSDEFNKFVESD</sequence>
<feature type="chain" id="PRO_5011706150" description="Lipoprotein" evidence="1">
    <location>
        <begin position="25"/>
        <end position="138"/>
    </location>
</feature>